<dbReference type="PANTHER" id="PTHR37813:SF1">
    <property type="entry name" value="FELS-2 PROPHAGE PROTEIN"/>
    <property type="match status" value="1"/>
</dbReference>
<keyword evidence="1" id="KW-1188">Viral release from host cell</keyword>
<dbReference type="SUPFAM" id="SSF57997">
    <property type="entry name" value="Tropomyosin"/>
    <property type="match status" value="1"/>
</dbReference>
<dbReference type="NCBIfam" id="TIGR01760">
    <property type="entry name" value="tape_meas_TP901"/>
    <property type="match status" value="2"/>
</dbReference>
<dbReference type="EMBL" id="CP015350">
    <property type="protein sequence ID" value="ANS49196.1"/>
    <property type="molecule type" value="Genomic_DNA"/>
</dbReference>
<feature type="coiled-coil region" evidence="2">
    <location>
        <begin position="58"/>
        <end position="224"/>
    </location>
</feature>
<gene>
    <name evidence="5" type="ORF">BT246_38495</name>
</gene>
<dbReference type="Proteomes" id="UP000092743">
    <property type="component" value="Chromosome"/>
</dbReference>
<organism evidence="5 6">
    <name type="scientific">Bacillus thuringiensis</name>
    <dbReference type="NCBI Taxonomy" id="1428"/>
    <lineage>
        <taxon>Bacteria</taxon>
        <taxon>Bacillati</taxon>
        <taxon>Bacillota</taxon>
        <taxon>Bacilli</taxon>
        <taxon>Bacillales</taxon>
        <taxon>Bacillaceae</taxon>
        <taxon>Bacillus</taxon>
        <taxon>Bacillus cereus group</taxon>
    </lineage>
</organism>
<reference evidence="5 6" key="1">
    <citation type="submission" date="2016-04" db="EMBL/GenBank/DDBJ databases">
        <title>High quality genome of the nematocidal Bacillus thuringiensis MYBT18246.</title>
        <authorList>
            <person name="Hollensteiner J."/>
            <person name="Poehlein A."/>
            <person name="Sproeer C."/>
            <person name="Bunk B."/>
            <person name="Rosenstiel P."/>
            <person name="Schulenburg H."/>
            <person name="Liesegang H."/>
        </authorList>
    </citation>
    <scope>NUCLEOTIDE SEQUENCE [LARGE SCALE GENOMIC DNA]</scope>
    <source>
        <strain evidence="5 6">MYBT18246</strain>
    </source>
</reference>
<dbReference type="Pfam" id="PF10145">
    <property type="entry name" value="PhageMin_Tail"/>
    <property type="match status" value="1"/>
</dbReference>
<keyword evidence="3" id="KW-1133">Transmembrane helix</keyword>
<accession>A0A9W3SDS0</accession>
<evidence type="ECO:0000259" key="4">
    <source>
        <dbReference type="Pfam" id="PF10145"/>
    </source>
</evidence>
<evidence type="ECO:0000313" key="5">
    <source>
        <dbReference type="EMBL" id="ANS49196.1"/>
    </source>
</evidence>
<feature type="transmembrane region" description="Helical" evidence="3">
    <location>
        <begin position="687"/>
        <end position="712"/>
    </location>
</feature>
<feature type="domain" description="Phage tail tape measure protein" evidence="4">
    <location>
        <begin position="301"/>
        <end position="564"/>
    </location>
</feature>
<dbReference type="InterPro" id="IPR010090">
    <property type="entry name" value="Phage_tape_meas"/>
</dbReference>
<proteinExistence type="predicted"/>
<evidence type="ECO:0000313" key="6">
    <source>
        <dbReference type="Proteomes" id="UP000092743"/>
    </source>
</evidence>
<feature type="transmembrane region" description="Helical" evidence="3">
    <location>
        <begin position="655"/>
        <end position="680"/>
    </location>
</feature>
<evidence type="ECO:0000256" key="3">
    <source>
        <dbReference type="SAM" id="Phobius"/>
    </source>
</evidence>
<feature type="transmembrane region" description="Helical" evidence="3">
    <location>
        <begin position="718"/>
        <end position="736"/>
    </location>
</feature>
<keyword evidence="2" id="KW-0175">Coiled coil</keyword>
<keyword evidence="3" id="KW-0812">Transmembrane</keyword>
<keyword evidence="3" id="KW-0472">Membrane</keyword>
<protein>
    <submittedName>
        <fullName evidence="5">Phage-related minor tail protein</fullName>
    </submittedName>
</protein>
<evidence type="ECO:0000256" key="1">
    <source>
        <dbReference type="ARBA" id="ARBA00022612"/>
    </source>
</evidence>
<dbReference type="AlphaFoldDB" id="A0A9W3SDS0"/>
<evidence type="ECO:0000256" key="2">
    <source>
        <dbReference type="SAM" id="Coils"/>
    </source>
</evidence>
<name>A0A9W3SDS0_BACTU</name>
<dbReference type="PANTHER" id="PTHR37813">
    <property type="entry name" value="FELS-2 PROPHAGE PROTEIN"/>
    <property type="match status" value="1"/>
</dbReference>
<sequence length="824" mass="87742">MMANEMNNLVVRLSLDNVNFRQGIANAGRAVRTLQNELKSISTGMSGFANASEQTRAKTDALNRLIEAQKEKVRALRQAYDQNKAKLGENDAATQRYASQVNKAVADLNRFENELKQVNRQAEQKGMDKLNNSLKSLQAEFQSITTGMGGFSNATEQTRAKIDVLTRMVDKQKEKIRELQQAYNRAKTEEGEASQSAQHYAEQIHRATAELNRFETGLQQSNRELEQQGNRLLNFGNRMETLGNHLQNAGMQIGMVFGGMTYAIGRGLKSAVEESMNFEQQMANIKAVSGATGQEMSKLSELAVKYGEDTKYSSVEAGKGIEELIKAGVSLKDIINGGLEGALNLAAAGELELGEAAEIASTALNAFKKDGLSVTDAANLLAGAANASATDVHELKYGLSASAAVAAGAGMTFKDTSTALAVFAQNGLKGSDAGTSLKTMLMRLNPSTKEAYNKMADLGLITYNAQAGFDFLVKNGITPASRSVGDIEVALESYVMKTEGVKKWNDKCDTTFRELATSSAFLSSKFYDQEGHIQSLENISGILHESMKGLTDQQRSMALETLFGSDAVRGATILFNEGSQGVNKMYTEMSKVTALETANTKMNTLKGRIEQLSGAFDTMKKTIGDALAPVVSAFVAGLQKLVDGFNALPGPIQKAIAITGGIVLALTAIATVIGVVLAAVGMVVSGIGALGVALGTLATSLGIAGGVAGLLAAALGPIAIALGVVAAAVGVGVLAYKGYQKATEDSIASVDRFATNTEGKVSSSKKKVLGEYFKLSDGIRQKLTEIRLNHEVITEEQSQKLIGQYDKLGNTIIEKNKCKTTKRS</sequence>